<evidence type="ECO:0000256" key="1">
    <source>
        <dbReference type="ARBA" id="ARBA00010574"/>
    </source>
</evidence>
<keyword evidence="2" id="KW-0810">Translation regulation</keyword>
<dbReference type="PANTHER" id="PTHR21043">
    <property type="entry name" value="IOJAP SUPERFAMILY ORTHOLOG"/>
    <property type="match status" value="1"/>
</dbReference>
<evidence type="ECO:0000256" key="2">
    <source>
        <dbReference type="HAMAP-Rule" id="MF_01477"/>
    </source>
</evidence>
<dbReference type="PANTHER" id="PTHR21043:SF0">
    <property type="entry name" value="MITOCHONDRIAL ASSEMBLY OF RIBOSOMAL LARGE SUBUNIT PROTEIN 1"/>
    <property type="match status" value="1"/>
</dbReference>
<dbReference type="EMBL" id="JACJJW010000030">
    <property type="protein sequence ID" value="MBM6759167.1"/>
    <property type="molecule type" value="Genomic_DNA"/>
</dbReference>
<dbReference type="HAMAP" id="MF_01477">
    <property type="entry name" value="Iojap_RsfS"/>
    <property type="match status" value="1"/>
</dbReference>
<dbReference type="Pfam" id="PF02410">
    <property type="entry name" value="RsfS"/>
    <property type="match status" value="1"/>
</dbReference>
<keyword evidence="2" id="KW-0963">Cytoplasm</keyword>
<comment type="subcellular location">
    <subcellularLocation>
        <location evidence="2">Cytoplasm</location>
    </subcellularLocation>
</comment>
<comment type="subunit">
    <text evidence="2">Interacts with ribosomal protein uL14 (rplN).</text>
</comment>
<dbReference type="NCBIfam" id="TIGR00090">
    <property type="entry name" value="rsfS_iojap_ybeB"/>
    <property type="match status" value="1"/>
</dbReference>
<dbReference type="InterPro" id="IPR004394">
    <property type="entry name" value="Iojap/RsfS/C7orf30"/>
</dbReference>
<proteinExistence type="inferred from homology"/>
<sequence length="119" mass="13647">MNETTNLIEKIIEGIQEKKGKQIVIVNLTEIEDTICKYFIICQGNSPSQVLSIVDSIKEHVRKETGIKAYGIDGQRNAQWVAMDYSDVIVHVFLPEVRNFYNLEHLWADAKLTRVPDLD</sequence>
<keyword evidence="4" id="KW-1185">Reference proteome</keyword>
<organism evidence="3 4">
    <name type="scientific">Bacteroides mediterraneensis</name>
    <dbReference type="NCBI Taxonomy" id="1841856"/>
    <lineage>
        <taxon>Bacteria</taxon>
        <taxon>Pseudomonadati</taxon>
        <taxon>Bacteroidota</taxon>
        <taxon>Bacteroidia</taxon>
        <taxon>Bacteroidales</taxon>
        <taxon>Bacteroidaceae</taxon>
        <taxon>Bacteroides</taxon>
    </lineage>
</organism>
<comment type="caution">
    <text evidence="3">The sequence shown here is derived from an EMBL/GenBank/DDBJ whole genome shotgun (WGS) entry which is preliminary data.</text>
</comment>
<evidence type="ECO:0000313" key="4">
    <source>
        <dbReference type="Proteomes" id="UP000703295"/>
    </source>
</evidence>
<dbReference type="Gene3D" id="3.30.460.10">
    <property type="entry name" value="Beta Polymerase, domain 2"/>
    <property type="match status" value="1"/>
</dbReference>
<protein>
    <recommendedName>
        <fullName evidence="2">Ribosomal silencing factor RsfS</fullName>
    </recommendedName>
</protein>
<dbReference type="SUPFAM" id="SSF81301">
    <property type="entry name" value="Nucleotidyltransferase"/>
    <property type="match status" value="1"/>
</dbReference>
<dbReference type="RefSeq" id="WP_204476340.1">
    <property type="nucleotide sequence ID" value="NZ_CATVUC010000005.1"/>
</dbReference>
<dbReference type="Proteomes" id="UP000703295">
    <property type="component" value="Unassembled WGS sequence"/>
</dbReference>
<reference evidence="3 4" key="1">
    <citation type="journal article" date="2021" name="Sci. Rep.">
        <title>The distribution of antibiotic resistance genes in chicken gut microbiota commensals.</title>
        <authorList>
            <person name="Juricova H."/>
            <person name="Matiasovicova J."/>
            <person name="Kubasova T."/>
            <person name="Cejkova D."/>
            <person name="Rychlik I."/>
        </authorList>
    </citation>
    <scope>NUCLEOTIDE SEQUENCE [LARGE SCALE GENOMIC DNA]</scope>
    <source>
        <strain evidence="3 4">An801</strain>
    </source>
</reference>
<keyword evidence="2" id="KW-0678">Repressor</keyword>
<comment type="similarity">
    <text evidence="1 2">Belongs to the Iojap/RsfS family.</text>
</comment>
<evidence type="ECO:0000313" key="3">
    <source>
        <dbReference type="EMBL" id="MBM6759167.1"/>
    </source>
</evidence>
<gene>
    <name evidence="2 3" type="primary">rsfS</name>
    <name evidence="3" type="ORF">H6A31_10835</name>
</gene>
<comment type="function">
    <text evidence="2">Functions as a ribosomal silencing factor. Interacts with ribosomal protein uL14 (rplN), blocking formation of intersubunit bridge B8. Prevents association of the 30S and 50S ribosomal subunits and the formation of functional ribosomes, thus repressing translation.</text>
</comment>
<accession>A0ABS2EWX2</accession>
<dbReference type="InterPro" id="IPR043519">
    <property type="entry name" value="NT_sf"/>
</dbReference>
<name>A0ABS2EWX2_9BACE</name>